<protein>
    <submittedName>
        <fullName evidence="1">G3973 protein</fullName>
    </submittedName>
</protein>
<accession>A0ABP1FQN5</accession>
<name>A0ABP1FQN5_9CHLO</name>
<dbReference type="EMBL" id="CAXHTA020000005">
    <property type="protein sequence ID" value="CAL5221726.1"/>
    <property type="molecule type" value="Genomic_DNA"/>
</dbReference>
<evidence type="ECO:0000313" key="1">
    <source>
        <dbReference type="EMBL" id="CAL5221726.1"/>
    </source>
</evidence>
<dbReference type="Proteomes" id="UP001497392">
    <property type="component" value="Unassembled WGS sequence"/>
</dbReference>
<proteinExistence type="predicted"/>
<comment type="caution">
    <text evidence="1">The sequence shown here is derived from an EMBL/GenBank/DDBJ whole genome shotgun (WGS) entry which is preliminary data.</text>
</comment>
<sequence length="239" mass="26636">MGYEADIAALERDVMRHSDRMERIQRKAYYESGDWWSPRIKPLSHPLVEKWYRDRKLIPVLDKEMDELKQHTECFITMVVGLKASGDGDVESEQKLVQAMQASQQIRTLLESRKDRASHWGASSPASIRTSTAAVELMTKKPPAIVVEENPLFTLQGPSLASSPQIAAWKPGFSGVAQGAMTKVKCSVQPGDTCTQEAEADEESLGCWTVVSKAVMEKCTAMSIQLRRGFRGNGYRSLS</sequence>
<keyword evidence="2" id="KW-1185">Reference proteome</keyword>
<gene>
    <name evidence="1" type="primary">g3973</name>
    <name evidence="1" type="ORF">VP750_LOCUS3385</name>
</gene>
<reference evidence="1 2" key="1">
    <citation type="submission" date="2024-06" db="EMBL/GenBank/DDBJ databases">
        <authorList>
            <person name="Kraege A."/>
            <person name="Thomma B."/>
        </authorList>
    </citation>
    <scope>NUCLEOTIDE SEQUENCE [LARGE SCALE GENOMIC DNA]</scope>
</reference>
<evidence type="ECO:0000313" key="2">
    <source>
        <dbReference type="Proteomes" id="UP001497392"/>
    </source>
</evidence>
<organism evidence="1 2">
    <name type="scientific">Coccomyxa viridis</name>
    <dbReference type="NCBI Taxonomy" id="1274662"/>
    <lineage>
        <taxon>Eukaryota</taxon>
        <taxon>Viridiplantae</taxon>
        <taxon>Chlorophyta</taxon>
        <taxon>core chlorophytes</taxon>
        <taxon>Trebouxiophyceae</taxon>
        <taxon>Trebouxiophyceae incertae sedis</taxon>
        <taxon>Coccomyxaceae</taxon>
        <taxon>Coccomyxa</taxon>
    </lineage>
</organism>